<dbReference type="KEGG" id="abas:ACPOL_6352"/>
<accession>A0A2Z5GAG4</accession>
<sequence length="48" mass="5365">MQSLPIASFTFLQSSRFFAKRAINDFSGVSPNPCRAHAPERKLSIALR</sequence>
<dbReference type="Proteomes" id="UP000253606">
    <property type="component" value="Chromosome"/>
</dbReference>
<name>A0A2Z5GAG4_9BACT</name>
<keyword evidence="2" id="KW-1185">Reference proteome</keyword>
<evidence type="ECO:0000313" key="2">
    <source>
        <dbReference type="Proteomes" id="UP000253606"/>
    </source>
</evidence>
<dbReference type="EMBL" id="CP030840">
    <property type="protein sequence ID" value="AXC15586.1"/>
    <property type="molecule type" value="Genomic_DNA"/>
</dbReference>
<proteinExistence type="predicted"/>
<protein>
    <submittedName>
        <fullName evidence="1">Uncharacterized protein</fullName>
    </submittedName>
</protein>
<dbReference type="AlphaFoldDB" id="A0A2Z5GAG4"/>
<organism evidence="1 2">
    <name type="scientific">Acidisarcina polymorpha</name>
    <dbReference type="NCBI Taxonomy" id="2211140"/>
    <lineage>
        <taxon>Bacteria</taxon>
        <taxon>Pseudomonadati</taxon>
        <taxon>Acidobacteriota</taxon>
        <taxon>Terriglobia</taxon>
        <taxon>Terriglobales</taxon>
        <taxon>Acidobacteriaceae</taxon>
        <taxon>Acidisarcina</taxon>
    </lineage>
</organism>
<gene>
    <name evidence="1" type="ORF">ACPOL_6352</name>
</gene>
<reference evidence="1 2" key="1">
    <citation type="journal article" date="2018" name="Front. Microbiol.">
        <title>Hydrolytic Capabilities as a Key to Environmental Success: Chitinolytic and Cellulolytic Acidobacteria From Acidic Sub-arctic Soils and Boreal Peatlands.</title>
        <authorList>
            <person name="Belova S.E."/>
            <person name="Ravin N.V."/>
            <person name="Pankratov T.A."/>
            <person name="Rakitin A.L."/>
            <person name="Ivanova A.A."/>
            <person name="Beletsky A.V."/>
            <person name="Mardanov A.V."/>
            <person name="Sinninghe Damste J.S."/>
            <person name="Dedysh S.N."/>
        </authorList>
    </citation>
    <scope>NUCLEOTIDE SEQUENCE [LARGE SCALE GENOMIC DNA]</scope>
    <source>
        <strain evidence="1 2">SBC82</strain>
    </source>
</reference>
<evidence type="ECO:0000313" key="1">
    <source>
        <dbReference type="EMBL" id="AXC15586.1"/>
    </source>
</evidence>